<keyword evidence="2" id="KW-1185">Reference proteome</keyword>
<dbReference type="Proteomes" id="UP000887159">
    <property type="component" value="Unassembled WGS sequence"/>
</dbReference>
<name>A0A8X6VTD4_TRICX</name>
<comment type="caution">
    <text evidence="1">The sequence shown here is derived from an EMBL/GenBank/DDBJ whole genome shotgun (WGS) entry which is preliminary data.</text>
</comment>
<sequence length="144" mass="16135">MEDLTYAEKANMYYMCGRANGNGRAALRMYHARFPDRRITEYYSDMHTYLNATFAMRWIGLGAHGHPDCFLFGHLKILVYATALGSNEDLVARISEAADTSKQSALQAMTNESNFQRRSGANASFIHEVLSKFAGVEVLLREAG</sequence>
<dbReference type="AlphaFoldDB" id="A0A8X6VTD4"/>
<evidence type="ECO:0008006" key="3">
    <source>
        <dbReference type="Google" id="ProtNLM"/>
    </source>
</evidence>
<evidence type="ECO:0000313" key="2">
    <source>
        <dbReference type="Proteomes" id="UP000887159"/>
    </source>
</evidence>
<proteinExistence type="predicted"/>
<reference evidence="1" key="1">
    <citation type="submission" date="2020-08" db="EMBL/GenBank/DDBJ databases">
        <title>Multicomponent nature underlies the extraordinary mechanical properties of spider dragline silk.</title>
        <authorList>
            <person name="Kono N."/>
            <person name="Nakamura H."/>
            <person name="Mori M."/>
            <person name="Yoshida Y."/>
            <person name="Ohtoshi R."/>
            <person name="Malay A.D."/>
            <person name="Moran D.A.P."/>
            <person name="Tomita M."/>
            <person name="Numata K."/>
            <person name="Arakawa K."/>
        </authorList>
    </citation>
    <scope>NUCLEOTIDE SEQUENCE</scope>
</reference>
<accession>A0A8X6VTD4</accession>
<protein>
    <recommendedName>
        <fullName evidence="3">DUF4817 domain-containing protein</fullName>
    </recommendedName>
</protein>
<dbReference type="EMBL" id="BMAU01021359">
    <property type="protein sequence ID" value="GFY22108.1"/>
    <property type="molecule type" value="Genomic_DNA"/>
</dbReference>
<evidence type="ECO:0000313" key="1">
    <source>
        <dbReference type="EMBL" id="GFY22108.1"/>
    </source>
</evidence>
<organism evidence="1 2">
    <name type="scientific">Trichonephila clavipes</name>
    <name type="common">Golden silk orbweaver</name>
    <name type="synonym">Nephila clavipes</name>
    <dbReference type="NCBI Taxonomy" id="2585209"/>
    <lineage>
        <taxon>Eukaryota</taxon>
        <taxon>Metazoa</taxon>
        <taxon>Ecdysozoa</taxon>
        <taxon>Arthropoda</taxon>
        <taxon>Chelicerata</taxon>
        <taxon>Arachnida</taxon>
        <taxon>Araneae</taxon>
        <taxon>Araneomorphae</taxon>
        <taxon>Entelegynae</taxon>
        <taxon>Araneoidea</taxon>
        <taxon>Nephilidae</taxon>
        <taxon>Trichonephila</taxon>
    </lineage>
</organism>
<gene>
    <name evidence="1" type="ORF">TNCV_3297521</name>
</gene>